<keyword evidence="2" id="KW-1185">Reference proteome</keyword>
<name>A0ACB7V5Z8_DIOAL</name>
<organism evidence="1 2">
    <name type="scientific">Dioscorea alata</name>
    <name type="common">Purple yam</name>
    <dbReference type="NCBI Taxonomy" id="55571"/>
    <lineage>
        <taxon>Eukaryota</taxon>
        <taxon>Viridiplantae</taxon>
        <taxon>Streptophyta</taxon>
        <taxon>Embryophyta</taxon>
        <taxon>Tracheophyta</taxon>
        <taxon>Spermatophyta</taxon>
        <taxon>Magnoliopsida</taxon>
        <taxon>Liliopsida</taxon>
        <taxon>Dioscoreales</taxon>
        <taxon>Dioscoreaceae</taxon>
        <taxon>Dioscorea</taxon>
    </lineage>
</organism>
<evidence type="ECO:0000313" key="2">
    <source>
        <dbReference type="Proteomes" id="UP000827976"/>
    </source>
</evidence>
<evidence type="ECO:0000313" key="1">
    <source>
        <dbReference type="EMBL" id="KAH7668808.1"/>
    </source>
</evidence>
<sequence length="227" mass="25599">MAPKFSSHSSPENTRPEIEAIISQATDLCALEQIAALNTSHISDESSLPCHLESRFRKLKSFPVANPQPITIPHCTSPAEEEEGNIIPKSLNQSQSLPTPSLVDLIEDQITSPVKQEEKAAVQDSKLRKPEFNVSRGSPSPPRQTCCFWCYSKKDMKKKAKGIEDWWENDEILSSLKEQQRKLKKALKEQEKVSQEADKMVKWIKQASAKMNARAVDELLSDDEELK</sequence>
<dbReference type="EMBL" id="CM037021">
    <property type="protein sequence ID" value="KAH7668808.1"/>
    <property type="molecule type" value="Genomic_DNA"/>
</dbReference>
<protein>
    <submittedName>
        <fullName evidence="1">Uncharacterized protein</fullName>
    </submittedName>
</protein>
<dbReference type="Proteomes" id="UP000827976">
    <property type="component" value="Chromosome 11"/>
</dbReference>
<proteinExistence type="predicted"/>
<comment type="caution">
    <text evidence="1">The sequence shown here is derived from an EMBL/GenBank/DDBJ whole genome shotgun (WGS) entry which is preliminary data.</text>
</comment>
<gene>
    <name evidence="1" type="ORF">IHE45_11G036100</name>
</gene>
<accession>A0ACB7V5Z8</accession>
<reference evidence="2" key="1">
    <citation type="journal article" date="2022" name="Nat. Commun.">
        <title>Chromosome evolution and the genetic basis of agronomically important traits in greater yam.</title>
        <authorList>
            <person name="Bredeson J.V."/>
            <person name="Lyons J.B."/>
            <person name="Oniyinde I.O."/>
            <person name="Okereke N.R."/>
            <person name="Kolade O."/>
            <person name="Nnabue I."/>
            <person name="Nwadili C.O."/>
            <person name="Hribova E."/>
            <person name="Parker M."/>
            <person name="Nwogha J."/>
            <person name="Shu S."/>
            <person name="Carlson J."/>
            <person name="Kariba R."/>
            <person name="Muthemba S."/>
            <person name="Knop K."/>
            <person name="Barton G.J."/>
            <person name="Sherwood A.V."/>
            <person name="Lopez-Montes A."/>
            <person name="Asiedu R."/>
            <person name="Jamnadass R."/>
            <person name="Muchugi A."/>
            <person name="Goodstein D."/>
            <person name="Egesi C.N."/>
            <person name="Featherston J."/>
            <person name="Asfaw A."/>
            <person name="Simpson G.G."/>
            <person name="Dolezel J."/>
            <person name="Hendre P.S."/>
            <person name="Van Deynze A."/>
            <person name="Kumar P.L."/>
            <person name="Obidiegwu J.E."/>
            <person name="Bhattacharjee R."/>
            <person name="Rokhsar D.S."/>
        </authorList>
    </citation>
    <scope>NUCLEOTIDE SEQUENCE [LARGE SCALE GENOMIC DNA]</scope>
    <source>
        <strain evidence="2">cv. TDa95/00328</strain>
    </source>
</reference>